<name>A0A3P3RK07_9EURY</name>
<comment type="caution">
    <text evidence="3">The sequence shown here is derived from an EMBL/GenBank/DDBJ whole genome shotgun (WGS) entry which is preliminary data.</text>
</comment>
<dbReference type="RefSeq" id="WP_124953705.1">
    <property type="nucleotide sequence ID" value="NZ_RRCH01000003.1"/>
</dbReference>
<dbReference type="Proteomes" id="UP000282322">
    <property type="component" value="Unassembled WGS sequence"/>
</dbReference>
<evidence type="ECO:0000313" key="3">
    <source>
        <dbReference type="EMBL" id="RRJ33841.1"/>
    </source>
</evidence>
<dbReference type="EMBL" id="RRCH01000003">
    <property type="protein sequence ID" value="RRJ33841.1"/>
    <property type="molecule type" value="Genomic_DNA"/>
</dbReference>
<keyword evidence="1" id="KW-0472">Membrane</keyword>
<dbReference type="OrthoDB" id="11098at2157"/>
<dbReference type="InterPro" id="IPR019277">
    <property type="entry name" value="DUF2304"/>
</dbReference>
<proteinExistence type="predicted"/>
<dbReference type="SUPFAM" id="SSF53448">
    <property type="entry name" value="Nucleotide-diphospho-sugar transferases"/>
    <property type="match status" value="1"/>
</dbReference>
<dbReference type="AlphaFoldDB" id="A0A3P3RK07"/>
<dbReference type="Pfam" id="PF10066">
    <property type="entry name" value="DUF2304"/>
    <property type="match status" value="1"/>
</dbReference>
<feature type="transmembrane region" description="Helical" evidence="1">
    <location>
        <begin position="6"/>
        <end position="27"/>
    </location>
</feature>
<feature type="transmembrane region" description="Helical" evidence="1">
    <location>
        <begin position="71"/>
        <end position="92"/>
    </location>
</feature>
<evidence type="ECO:0000256" key="1">
    <source>
        <dbReference type="SAM" id="Phobius"/>
    </source>
</evidence>
<reference evidence="3 4" key="1">
    <citation type="submission" date="2018-11" db="EMBL/GenBank/DDBJ databases">
        <title>Taxonoimc description of Halomarina strain SPP-AMP-1.</title>
        <authorList>
            <person name="Pal Y."/>
            <person name="Srinivasana K."/>
            <person name="Verma A."/>
            <person name="Kumar P."/>
        </authorList>
    </citation>
    <scope>NUCLEOTIDE SEQUENCE [LARGE SCALE GENOMIC DNA]</scope>
    <source>
        <strain evidence="3 4">SPP-AMP-1</strain>
    </source>
</reference>
<dbReference type="Pfam" id="PF00535">
    <property type="entry name" value="Glycos_transf_2"/>
    <property type="match status" value="1"/>
</dbReference>
<dbReference type="PANTHER" id="PTHR48090">
    <property type="entry name" value="UNDECAPRENYL-PHOSPHATE 4-DEOXY-4-FORMAMIDO-L-ARABINOSE TRANSFERASE-RELATED"/>
    <property type="match status" value="1"/>
</dbReference>
<dbReference type="InterPro" id="IPR001173">
    <property type="entry name" value="Glyco_trans_2-like"/>
</dbReference>
<gene>
    <name evidence="3" type="ORF">EIK79_01855</name>
</gene>
<dbReference type="InterPro" id="IPR050256">
    <property type="entry name" value="Glycosyltransferase_2"/>
</dbReference>
<dbReference type="InterPro" id="IPR029044">
    <property type="entry name" value="Nucleotide-diphossugar_trans"/>
</dbReference>
<sequence>MGSSGLDSIELTVALLVLSGGVLLWGFERYRTNFSKSEFLVSILLAVGIFAIGLFPDMFDVVGEVLAIDRRPFAISLITNVTLVCLVLLLFARTRSNQQSIATLTRNLAIDQAANDDTDSSSVYVVIPAYNEAESIRSVVTSLPDTIGEYVLQPLVVSDGSTDATVERTAATDAIVVDHPINQGQGGALRTGFSIAKQHGADIVVTMDADGQHPVEELSRLIEPIADSEADYVVGSRYTGVDDSNNSATRQFGIRTFTALINVMTKADITDCTNGYRAIRATKLNEMTLSEERFSAPELLIEARKNGLRIKEIPITIAQRAAGETKKPKLGYAFGLTRTIFVTWLR</sequence>
<evidence type="ECO:0000313" key="4">
    <source>
        <dbReference type="Proteomes" id="UP000282322"/>
    </source>
</evidence>
<evidence type="ECO:0000259" key="2">
    <source>
        <dbReference type="Pfam" id="PF00535"/>
    </source>
</evidence>
<dbReference type="Gene3D" id="3.90.550.10">
    <property type="entry name" value="Spore Coat Polysaccharide Biosynthesis Protein SpsA, Chain A"/>
    <property type="match status" value="1"/>
</dbReference>
<accession>A0A3P3RK07</accession>
<organism evidence="3 4">
    <name type="scientific">Halocatena pleomorpha</name>
    <dbReference type="NCBI Taxonomy" id="1785090"/>
    <lineage>
        <taxon>Archaea</taxon>
        <taxon>Methanobacteriati</taxon>
        <taxon>Methanobacteriota</taxon>
        <taxon>Stenosarchaea group</taxon>
        <taxon>Halobacteria</taxon>
        <taxon>Halobacteriales</taxon>
        <taxon>Natronomonadaceae</taxon>
        <taxon>Halocatena</taxon>
    </lineage>
</organism>
<keyword evidence="4" id="KW-1185">Reference proteome</keyword>
<keyword evidence="1" id="KW-0812">Transmembrane</keyword>
<dbReference type="CDD" id="cd04179">
    <property type="entry name" value="DPM_DPG-synthase_like"/>
    <property type="match status" value="1"/>
</dbReference>
<keyword evidence="1" id="KW-1133">Transmembrane helix</keyword>
<dbReference type="PANTHER" id="PTHR48090:SF7">
    <property type="entry name" value="RFBJ PROTEIN"/>
    <property type="match status" value="1"/>
</dbReference>
<protein>
    <submittedName>
        <fullName evidence="3">DUF2304 family protein</fullName>
    </submittedName>
</protein>
<feature type="transmembrane region" description="Helical" evidence="1">
    <location>
        <begin position="39"/>
        <end position="59"/>
    </location>
</feature>
<feature type="domain" description="Glycosyltransferase 2-like" evidence="2">
    <location>
        <begin position="125"/>
        <end position="286"/>
    </location>
</feature>